<dbReference type="InterPro" id="IPR036986">
    <property type="entry name" value="S4_RNA-bd_sf"/>
</dbReference>
<gene>
    <name evidence="7" type="ORF">SAMN04487995_1463</name>
</gene>
<name>A0A1H6S2I9_9BACT</name>
<dbReference type="InterPro" id="IPR006224">
    <property type="entry name" value="PsdUridine_synth_RluA-like_CS"/>
</dbReference>
<dbReference type="CDD" id="cd02869">
    <property type="entry name" value="PseudoU_synth_RluA_like"/>
    <property type="match status" value="1"/>
</dbReference>
<comment type="similarity">
    <text evidence="1 5">Belongs to the pseudouridine synthase RluA family.</text>
</comment>
<dbReference type="NCBIfam" id="TIGR00005">
    <property type="entry name" value="rluA_subfam"/>
    <property type="match status" value="1"/>
</dbReference>
<evidence type="ECO:0000256" key="3">
    <source>
        <dbReference type="PIRSR" id="PIRSR606225-1"/>
    </source>
</evidence>
<dbReference type="PROSITE" id="PS50889">
    <property type="entry name" value="S4"/>
    <property type="match status" value="1"/>
</dbReference>
<dbReference type="CDD" id="cd00165">
    <property type="entry name" value="S4"/>
    <property type="match status" value="1"/>
</dbReference>
<feature type="domain" description="RNA-binding S4" evidence="6">
    <location>
        <begin position="50"/>
        <end position="115"/>
    </location>
</feature>
<evidence type="ECO:0000259" key="6">
    <source>
        <dbReference type="SMART" id="SM00363"/>
    </source>
</evidence>
<dbReference type="Pfam" id="PF01479">
    <property type="entry name" value="S4"/>
    <property type="match status" value="1"/>
</dbReference>
<keyword evidence="4" id="KW-0694">RNA-binding</keyword>
<dbReference type="Pfam" id="PF00849">
    <property type="entry name" value="PseudoU_synth_2"/>
    <property type="match status" value="1"/>
</dbReference>
<dbReference type="Gene3D" id="3.10.290.10">
    <property type="entry name" value="RNA-binding S4 domain"/>
    <property type="match status" value="1"/>
</dbReference>
<evidence type="ECO:0000256" key="1">
    <source>
        <dbReference type="ARBA" id="ARBA00010876"/>
    </source>
</evidence>
<organism evidence="7 8">
    <name type="scientific">Dyadobacter koreensis</name>
    <dbReference type="NCBI Taxonomy" id="408657"/>
    <lineage>
        <taxon>Bacteria</taxon>
        <taxon>Pseudomonadati</taxon>
        <taxon>Bacteroidota</taxon>
        <taxon>Cytophagia</taxon>
        <taxon>Cytophagales</taxon>
        <taxon>Spirosomataceae</taxon>
        <taxon>Dyadobacter</taxon>
    </lineage>
</organism>
<dbReference type="PANTHER" id="PTHR21600">
    <property type="entry name" value="MITOCHONDRIAL RNA PSEUDOURIDINE SYNTHASE"/>
    <property type="match status" value="1"/>
</dbReference>
<keyword evidence="8" id="KW-1185">Reference proteome</keyword>
<dbReference type="PANTHER" id="PTHR21600:SF44">
    <property type="entry name" value="RIBOSOMAL LARGE SUBUNIT PSEUDOURIDINE SYNTHASE D"/>
    <property type="match status" value="1"/>
</dbReference>
<dbReference type="InterPro" id="IPR020103">
    <property type="entry name" value="PsdUridine_synth_cat_dom_sf"/>
</dbReference>
<sequence length="363" mass="40996">MPGKFLPAIACVTQFTPFQMSLEVIDNSADEEDDLFEHYRIVADKGQTLMRLDKFLNIHVPNASRTKIQNGIEAESVKVNGLAVKSSYKVKPLDVITLLLPQPPRDTEIIPENIPLDIIYEDDVLLLVNKPTGMVVHPAFGNWTGTLINALVYHFQNLPTGRNGEGRPGLVHRIDKDTSGLLVIAKTEFAMTFLARQFSDHTIERTYNALIWGEPKEVKGTITGHIGRSARDRRVMDIFEDGSQGKHAITHYEVIKPLRYVSLIKCNLETGRTHQIRAHMKHIGHPIFNDTVYGGDKILRGGTTGSFKVFVENNFKLLPGQALHAKSLGFIHPTTKEWMQFDTALPENFQTIVDKWENFVKYQ</sequence>
<proteinExistence type="inferred from homology"/>
<dbReference type="GO" id="GO:0003723">
    <property type="term" value="F:RNA binding"/>
    <property type="evidence" value="ECO:0007669"/>
    <property type="project" value="UniProtKB-KW"/>
</dbReference>
<evidence type="ECO:0000313" key="8">
    <source>
        <dbReference type="Proteomes" id="UP000199532"/>
    </source>
</evidence>
<dbReference type="SUPFAM" id="SSF55174">
    <property type="entry name" value="Alpha-L RNA-binding motif"/>
    <property type="match status" value="1"/>
</dbReference>
<dbReference type="GO" id="GO:0120159">
    <property type="term" value="F:rRNA pseudouridine synthase activity"/>
    <property type="evidence" value="ECO:0007669"/>
    <property type="project" value="UniProtKB-ARBA"/>
</dbReference>
<dbReference type="Gene3D" id="3.30.2350.10">
    <property type="entry name" value="Pseudouridine synthase"/>
    <property type="match status" value="1"/>
</dbReference>
<comment type="catalytic activity">
    <reaction evidence="5">
        <text>a uridine in RNA = a pseudouridine in RNA</text>
        <dbReference type="Rhea" id="RHEA:48348"/>
        <dbReference type="Rhea" id="RHEA-COMP:12068"/>
        <dbReference type="Rhea" id="RHEA-COMP:12069"/>
        <dbReference type="ChEBI" id="CHEBI:65314"/>
        <dbReference type="ChEBI" id="CHEBI:65315"/>
    </reaction>
</comment>
<dbReference type="STRING" id="408657.SAMN04487995_1463"/>
<evidence type="ECO:0000313" key="7">
    <source>
        <dbReference type="EMBL" id="SEI57955.1"/>
    </source>
</evidence>
<dbReference type="EMBL" id="FNXY01000002">
    <property type="protein sequence ID" value="SEI57955.1"/>
    <property type="molecule type" value="Genomic_DNA"/>
</dbReference>
<dbReference type="SMART" id="SM00363">
    <property type="entry name" value="S4"/>
    <property type="match status" value="1"/>
</dbReference>
<dbReference type="InterPro" id="IPR006225">
    <property type="entry name" value="PsdUridine_synth_RluC/D"/>
</dbReference>
<reference evidence="7 8" key="1">
    <citation type="submission" date="2016-10" db="EMBL/GenBank/DDBJ databases">
        <authorList>
            <person name="de Groot N.N."/>
        </authorList>
    </citation>
    <scope>NUCLEOTIDE SEQUENCE [LARGE SCALE GENOMIC DNA]</scope>
    <source>
        <strain evidence="7 8">DSM 19938</strain>
    </source>
</reference>
<feature type="active site" evidence="3">
    <location>
        <position position="175"/>
    </location>
</feature>
<dbReference type="GO" id="GO:0000455">
    <property type="term" value="P:enzyme-directed rRNA pseudouridine synthesis"/>
    <property type="evidence" value="ECO:0007669"/>
    <property type="project" value="UniProtKB-ARBA"/>
</dbReference>
<dbReference type="PROSITE" id="PS01129">
    <property type="entry name" value="PSI_RLU"/>
    <property type="match status" value="1"/>
</dbReference>
<dbReference type="SUPFAM" id="SSF55120">
    <property type="entry name" value="Pseudouridine synthase"/>
    <property type="match status" value="1"/>
</dbReference>
<dbReference type="AlphaFoldDB" id="A0A1H6S2I9"/>
<dbReference type="InterPro" id="IPR002942">
    <property type="entry name" value="S4_RNA-bd"/>
</dbReference>
<evidence type="ECO:0000256" key="4">
    <source>
        <dbReference type="PROSITE-ProRule" id="PRU00182"/>
    </source>
</evidence>
<protein>
    <recommendedName>
        <fullName evidence="5">Pseudouridine synthase</fullName>
        <ecNumber evidence="5">5.4.99.-</ecNumber>
    </recommendedName>
</protein>
<dbReference type="InterPro" id="IPR006145">
    <property type="entry name" value="PsdUridine_synth_RsuA/RluA"/>
</dbReference>
<accession>A0A1H6S2I9</accession>
<dbReference type="Proteomes" id="UP000199532">
    <property type="component" value="Unassembled WGS sequence"/>
</dbReference>
<dbReference type="InterPro" id="IPR050188">
    <property type="entry name" value="RluA_PseudoU_synthase"/>
</dbReference>
<evidence type="ECO:0000256" key="5">
    <source>
        <dbReference type="RuleBase" id="RU362028"/>
    </source>
</evidence>
<comment type="function">
    <text evidence="5">Responsible for synthesis of pseudouridine from uracil.</text>
</comment>
<evidence type="ECO:0000256" key="2">
    <source>
        <dbReference type="ARBA" id="ARBA00023235"/>
    </source>
</evidence>
<keyword evidence="2 5" id="KW-0413">Isomerase</keyword>
<dbReference type="EC" id="5.4.99.-" evidence="5"/>